<keyword evidence="1" id="KW-0456">Lyase</keyword>
<sequence length="215" mass="22650">MSKLAVILSGCGVYDGAEINEVVCSLLALEENGIAYQCFAPDIDQHHVINHLTGEETGETRNVLQESARIVRGNCQPLSELNAQDFDGLLVPGGFGVAKNLSDLAFKSGDVTINDQFLNACNAFKEAAKPAGYMCIAPALLGKIYGDVNCTIGNDPDTAGVIESHGGSHTNAAVDEIVVDQAHKVVSTPCYMLAENISQAKSGIDKLVVALKGML</sequence>
<comment type="similarity">
    <text evidence="1">Belongs to the peptidase C56 family.</text>
</comment>
<dbReference type="EMBL" id="BAABLX010000029">
    <property type="protein sequence ID" value="GAA4953224.1"/>
    <property type="molecule type" value="Genomic_DNA"/>
</dbReference>
<dbReference type="PANTHER" id="PTHR10224">
    <property type="entry name" value="ES1 PROTEIN HOMOLOG, MITOCHONDRIAL"/>
    <property type="match status" value="1"/>
</dbReference>
<dbReference type="GO" id="GO:0016829">
    <property type="term" value="F:lyase activity"/>
    <property type="evidence" value="ECO:0007669"/>
    <property type="project" value="UniProtKB-UniRule"/>
</dbReference>
<dbReference type="Proteomes" id="UP001409585">
    <property type="component" value="Unassembled WGS sequence"/>
</dbReference>
<dbReference type="PANTHER" id="PTHR10224:SF12">
    <property type="entry name" value="GLYOXALASE ELBB"/>
    <property type="match status" value="1"/>
</dbReference>
<comment type="catalytic activity">
    <reaction evidence="1">
        <text>glyoxal + H2O = glycolate + H(+)</text>
        <dbReference type="Rhea" id="RHEA:51672"/>
        <dbReference type="ChEBI" id="CHEBI:15377"/>
        <dbReference type="ChEBI" id="CHEBI:15378"/>
        <dbReference type="ChEBI" id="CHEBI:29805"/>
        <dbReference type="ChEBI" id="CHEBI:34779"/>
    </reaction>
</comment>
<keyword evidence="3" id="KW-1185">Reference proteome</keyword>
<name>A0AAV3U721_9ALTE</name>
<dbReference type="Gene3D" id="3.40.50.880">
    <property type="match status" value="1"/>
</dbReference>
<proteinExistence type="inferred from homology"/>
<dbReference type="RefSeq" id="WP_345426102.1">
    <property type="nucleotide sequence ID" value="NZ_AP031496.1"/>
</dbReference>
<reference evidence="3" key="1">
    <citation type="journal article" date="2019" name="Int. J. Syst. Evol. Microbiol.">
        <title>The Global Catalogue of Microorganisms (GCM) 10K type strain sequencing project: providing services to taxonomists for standard genome sequencing and annotation.</title>
        <authorList>
            <consortium name="The Broad Institute Genomics Platform"/>
            <consortium name="The Broad Institute Genome Sequencing Center for Infectious Disease"/>
            <person name="Wu L."/>
            <person name="Ma J."/>
        </authorList>
    </citation>
    <scope>NUCLEOTIDE SEQUENCE [LARGE SCALE GENOMIC DNA]</scope>
    <source>
        <strain evidence="3">JCM 19134</strain>
    </source>
</reference>
<dbReference type="InterPro" id="IPR029062">
    <property type="entry name" value="Class_I_gatase-like"/>
</dbReference>
<evidence type="ECO:0000313" key="2">
    <source>
        <dbReference type="EMBL" id="GAA4953224.1"/>
    </source>
</evidence>
<comment type="function">
    <text evidence="1">Displays glyoxalase activity, catalyzing the conversion of glyoxal to glycolate.</text>
</comment>
<evidence type="ECO:0000313" key="3">
    <source>
        <dbReference type="Proteomes" id="UP001409585"/>
    </source>
</evidence>
<dbReference type="SUPFAM" id="SSF52317">
    <property type="entry name" value="Class I glutamine amidotransferase-like"/>
    <property type="match status" value="1"/>
</dbReference>
<dbReference type="CDD" id="cd03133">
    <property type="entry name" value="GATase1_ES1"/>
    <property type="match status" value="1"/>
</dbReference>
<accession>A0AAV3U721</accession>
<dbReference type="NCBIfam" id="NF008747">
    <property type="entry name" value="PRK11780.1"/>
    <property type="match status" value="1"/>
</dbReference>
<dbReference type="InterPro" id="IPR026041">
    <property type="entry name" value="ElbB"/>
</dbReference>
<evidence type="ECO:0000256" key="1">
    <source>
        <dbReference type="PIRNR" id="PIRNR006320"/>
    </source>
</evidence>
<comment type="caution">
    <text evidence="2">The sequence shown here is derived from an EMBL/GenBank/DDBJ whole genome shotgun (WGS) entry which is preliminary data.</text>
</comment>
<dbReference type="AlphaFoldDB" id="A0AAV3U721"/>
<dbReference type="PIRSF" id="PIRSF006320">
    <property type="entry name" value="Elb2"/>
    <property type="match status" value="1"/>
</dbReference>
<organism evidence="2 3">
    <name type="scientific">Halioxenophilus aromaticivorans</name>
    <dbReference type="NCBI Taxonomy" id="1306992"/>
    <lineage>
        <taxon>Bacteria</taxon>
        <taxon>Pseudomonadati</taxon>
        <taxon>Pseudomonadota</taxon>
        <taxon>Gammaproteobacteria</taxon>
        <taxon>Alteromonadales</taxon>
        <taxon>Alteromonadaceae</taxon>
        <taxon>Halioxenophilus</taxon>
    </lineage>
</organism>
<gene>
    <name evidence="2" type="primary">elbB</name>
    <name evidence="2" type="ORF">GCM10025791_37720</name>
</gene>
<protein>
    <recommendedName>
        <fullName evidence="1">Glyoxalase</fullName>
    </recommendedName>
</protein>